<dbReference type="EMBL" id="CM055750">
    <property type="protein sequence ID" value="KAJ7993696.1"/>
    <property type="molecule type" value="Genomic_DNA"/>
</dbReference>
<comment type="caution">
    <text evidence="1">The sequence shown here is derived from an EMBL/GenBank/DDBJ whole genome shotgun (WGS) entry which is preliminary data.</text>
</comment>
<protein>
    <submittedName>
        <fullName evidence="1">Uncharacterized protein</fullName>
    </submittedName>
</protein>
<evidence type="ECO:0000313" key="1">
    <source>
        <dbReference type="EMBL" id="KAJ7993696.1"/>
    </source>
</evidence>
<reference evidence="1" key="1">
    <citation type="submission" date="2021-05" db="EMBL/GenBank/DDBJ databases">
        <authorList>
            <person name="Pan Q."/>
            <person name="Jouanno E."/>
            <person name="Zahm M."/>
            <person name="Klopp C."/>
            <person name="Cabau C."/>
            <person name="Louis A."/>
            <person name="Berthelot C."/>
            <person name="Parey E."/>
            <person name="Roest Crollius H."/>
            <person name="Montfort J."/>
            <person name="Robinson-Rechavi M."/>
            <person name="Bouchez O."/>
            <person name="Lampietro C."/>
            <person name="Lopez Roques C."/>
            <person name="Donnadieu C."/>
            <person name="Postlethwait J."/>
            <person name="Bobe J."/>
            <person name="Dillon D."/>
            <person name="Chandos A."/>
            <person name="von Hippel F."/>
            <person name="Guiguen Y."/>
        </authorList>
    </citation>
    <scope>NUCLEOTIDE SEQUENCE</scope>
    <source>
        <strain evidence="1">YG-Jan2019</strain>
    </source>
</reference>
<proteinExistence type="predicted"/>
<gene>
    <name evidence="1" type="ORF">DPEC_G00257350</name>
</gene>
<sequence length="101" mass="10523">MDGSVVGFPTIFWRLGVVGNMGLVEPWLPGTGAVVRLAFCGGVGLSLPSFRLILCVFSLSWAARSVAASEFMWGWSTLGLLGGSLEGSADLSAVFLSGLEL</sequence>
<keyword evidence="2" id="KW-1185">Reference proteome</keyword>
<name>A0ACC2FQR7_DALPE</name>
<organism evidence="1 2">
    <name type="scientific">Dallia pectoralis</name>
    <name type="common">Alaska blackfish</name>
    <dbReference type="NCBI Taxonomy" id="75939"/>
    <lineage>
        <taxon>Eukaryota</taxon>
        <taxon>Metazoa</taxon>
        <taxon>Chordata</taxon>
        <taxon>Craniata</taxon>
        <taxon>Vertebrata</taxon>
        <taxon>Euteleostomi</taxon>
        <taxon>Actinopterygii</taxon>
        <taxon>Neopterygii</taxon>
        <taxon>Teleostei</taxon>
        <taxon>Protacanthopterygii</taxon>
        <taxon>Esociformes</taxon>
        <taxon>Umbridae</taxon>
        <taxon>Dallia</taxon>
    </lineage>
</organism>
<accession>A0ACC2FQR7</accession>
<dbReference type="Proteomes" id="UP001157502">
    <property type="component" value="Chromosome 23"/>
</dbReference>
<evidence type="ECO:0000313" key="2">
    <source>
        <dbReference type="Proteomes" id="UP001157502"/>
    </source>
</evidence>